<dbReference type="InterPro" id="IPR024593">
    <property type="entry name" value="DUF3444"/>
</dbReference>
<accession>A0A9R1X8J8</accession>
<feature type="compositionally biased region" description="Polar residues" evidence="1">
    <location>
        <begin position="198"/>
        <end position="220"/>
    </location>
</feature>
<dbReference type="PRINTS" id="PR00625">
    <property type="entry name" value="JDOMAIN"/>
</dbReference>
<dbReference type="SMART" id="SM00271">
    <property type="entry name" value="DnaJ"/>
    <property type="match status" value="1"/>
</dbReference>
<comment type="caution">
    <text evidence="3">The sequence shown here is derived from an EMBL/GenBank/DDBJ whole genome shotgun (WGS) entry which is preliminary data.</text>
</comment>
<dbReference type="Gene3D" id="1.10.287.110">
    <property type="entry name" value="DnaJ domain"/>
    <property type="match status" value="1"/>
</dbReference>
<dbReference type="CDD" id="cd06257">
    <property type="entry name" value="DnaJ"/>
    <property type="match status" value="1"/>
</dbReference>
<dbReference type="PANTHER" id="PTHR45089">
    <property type="entry name" value="DNAJ HEAT SHOCK AMINO-TERMINAL DOMAIN PROTEIN-RELATED"/>
    <property type="match status" value="1"/>
</dbReference>
<dbReference type="Proteomes" id="UP000235145">
    <property type="component" value="Unassembled WGS sequence"/>
</dbReference>
<dbReference type="EMBL" id="NBSK02000005">
    <property type="protein sequence ID" value="KAJ0204895.1"/>
    <property type="molecule type" value="Genomic_DNA"/>
</dbReference>
<dbReference type="Pfam" id="PF00226">
    <property type="entry name" value="DnaJ"/>
    <property type="match status" value="1"/>
</dbReference>
<evidence type="ECO:0000313" key="3">
    <source>
        <dbReference type="EMBL" id="KAJ0204895.1"/>
    </source>
</evidence>
<name>A0A9R1X8J8_LACSA</name>
<gene>
    <name evidence="3" type="ORF">LSAT_V11C500243550</name>
</gene>
<dbReference type="SUPFAM" id="SSF46565">
    <property type="entry name" value="Chaperone J-domain"/>
    <property type="match status" value="1"/>
</dbReference>
<feature type="domain" description="J" evidence="2">
    <location>
        <begin position="67"/>
        <end position="131"/>
    </location>
</feature>
<dbReference type="PANTHER" id="PTHR45089:SF57">
    <property type="entry name" value="DNAJ HEAT SHOCK N-TERMINAL DOMAIN-CONTAINING PROTEIN"/>
    <property type="match status" value="1"/>
</dbReference>
<dbReference type="InterPro" id="IPR001623">
    <property type="entry name" value="DnaJ_domain"/>
</dbReference>
<evidence type="ECO:0000256" key="1">
    <source>
        <dbReference type="SAM" id="MobiDB-lite"/>
    </source>
</evidence>
<protein>
    <recommendedName>
        <fullName evidence="2">J domain-containing protein</fullName>
    </recommendedName>
</protein>
<dbReference type="Pfam" id="PF11926">
    <property type="entry name" value="DUF3444"/>
    <property type="match status" value="2"/>
</dbReference>
<evidence type="ECO:0000259" key="2">
    <source>
        <dbReference type="PROSITE" id="PS50076"/>
    </source>
</evidence>
<feature type="compositionally biased region" description="Basic and acidic residues" evidence="1">
    <location>
        <begin position="223"/>
        <end position="240"/>
    </location>
</feature>
<dbReference type="OrthoDB" id="10250354at2759"/>
<evidence type="ECO:0000313" key="4">
    <source>
        <dbReference type="Proteomes" id="UP000235145"/>
    </source>
</evidence>
<dbReference type="PROSITE" id="PS50076">
    <property type="entry name" value="DNAJ_2"/>
    <property type="match status" value="1"/>
</dbReference>
<sequence length="716" mass="82466">MECNKDEAIRAKNISENKMKNNDFEGARKFALKAQKLFPELDNISQIITVCDVHCSSQKKINNSQKDLYGILQVENIADEATIKKQYRKLALILHPDKNKFPGAESAFKLICEANMTLSDKEKRCLYDFKCKESANPEIQKPQSQKSKSDTNGQKSTFWVNCPFCLIKYEYDQAFFTKQIRCPKCFRLIMGFDGGPQHQRSTDGSTGVGGSNQRSDTGQPVKQEVEKTSKRTRVVDEKSPGKKSKVSSSKIEEKNDDVEAMYIDCKDPEFTNFDKEKQKECFEVDQIWACYDPIDGMPRFYAQIRKVFKSGFRVRITWLEADPDNPPEIKWAEEGLPVACGKFIRGETEETQDSLMFSHRIAFSHGKKRFSYFIYPKKGEIWALFKDWDINWSSDPKSHMKYRFEIVEILSDFENENNSGVVVASMVKVKGFVGLFQRTSPLQLVGRRIPPNELFRFSHRVPSVKLTGTERADVPVGAFELDTASLPDDLNEFYTEPPKNTEFTCFHDFESDRRSWKFREGEIWAIRKPEDQNRKCYAQIKKIESSLHVDLLELCTSNDMTRPNACGLYKASNGGRRIISRDSFLFFVKAELNGRNRFNIYPNEKEIWVLYNKHDEDSMCTFADVEGESEVVEVVERNGDMIKVICLSRVSGYKSVFRASEVEKSKSRVLEIPCGEFNRFCYRVPAFLLTDEEDGKLRGCWELDVSCVSGTSVAFW</sequence>
<reference evidence="3 4" key="1">
    <citation type="journal article" date="2017" name="Nat. Commun.">
        <title>Genome assembly with in vitro proximity ligation data and whole-genome triplication in lettuce.</title>
        <authorList>
            <person name="Reyes-Chin-Wo S."/>
            <person name="Wang Z."/>
            <person name="Yang X."/>
            <person name="Kozik A."/>
            <person name="Arikit S."/>
            <person name="Song C."/>
            <person name="Xia L."/>
            <person name="Froenicke L."/>
            <person name="Lavelle D.O."/>
            <person name="Truco M.J."/>
            <person name="Xia R."/>
            <person name="Zhu S."/>
            <person name="Xu C."/>
            <person name="Xu H."/>
            <person name="Xu X."/>
            <person name="Cox K."/>
            <person name="Korf I."/>
            <person name="Meyers B.C."/>
            <person name="Michelmore R.W."/>
        </authorList>
    </citation>
    <scope>NUCLEOTIDE SEQUENCE [LARGE SCALE GENOMIC DNA]</scope>
    <source>
        <strain evidence="4">cv. Salinas</strain>
        <tissue evidence="3">Seedlings</tissue>
    </source>
</reference>
<proteinExistence type="predicted"/>
<feature type="region of interest" description="Disordered" evidence="1">
    <location>
        <begin position="196"/>
        <end position="252"/>
    </location>
</feature>
<organism evidence="3 4">
    <name type="scientific">Lactuca sativa</name>
    <name type="common">Garden lettuce</name>
    <dbReference type="NCBI Taxonomy" id="4236"/>
    <lineage>
        <taxon>Eukaryota</taxon>
        <taxon>Viridiplantae</taxon>
        <taxon>Streptophyta</taxon>
        <taxon>Embryophyta</taxon>
        <taxon>Tracheophyta</taxon>
        <taxon>Spermatophyta</taxon>
        <taxon>Magnoliopsida</taxon>
        <taxon>eudicotyledons</taxon>
        <taxon>Gunneridae</taxon>
        <taxon>Pentapetalae</taxon>
        <taxon>asterids</taxon>
        <taxon>campanulids</taxon>
        <taxon>Asterales</taxon>
        <taxon>Asteraceae</taxon>
        <taxon>Cichorioideae</taxon>
        <taxon>Cichorieae</taxon>
        <taxon>Lactucinae</taxon>
        <taxon>Lactuca</taxon>
    </lineage>
</organism>
<dbReference type="InterPro" id="IPR036869">
    <property type="entry name" value="J_dom_sf"/>
</dbReference>
<keyword evidence="4" id="KW-1185">Reference proteome</keyword>
<dbReference type="AlphaFoldDB" id="A0A9R1X8J8"/>